<protein>
    <submittedName>
        <fullName evidence="2">Uncharacterized protein</fullName>
    </submittedName>
</protein>
<dbReference type="InterPro" id="IPR008569">
    <property type="entry name" value="DUF851"/>
</dbReference>
<evidence type="ECO:0000313" key="3">
    <source>
        <dbReference type="Proteomes" id="UP001196413"/>
    </source>
</evidence>
<gene>
    <name evidence="2" type="ORF">KIN20_017216</name>
</gene>
<feature type="region of interest" description="Disordered" evidence="1">
    <location>
        <begin position="81"/>
        <end position="105"/>
    </location>
</feature>
<organism evidence="2 3">
    <name type="scientific">Parelaphostrongylus tenuis</name>
    <name type="common">Meningeal worm</name>
    <dbReference type="NCBI Taxonomy" id="148309"/>
    <lineage>
        <taxon>Eukaryota</taxon>
        <taxon>Metazoa</taxon>
        <taxon>Ecdysozoa</taxon>
        <taxon>Nematoda</taxon>
        <taxon>Chromadorea</taxon>
        <taxon>Rhabditida</taxon>
        <taxon>Rhabditina</taxon>
        <taxon>Rhabditomorpha</taxon>
        <taxon>Strongyloidea</taxon>
        <taxon>Metastrongylidae</taxon>
        <taxon>Parelaphostrongylus</taxon>
    </lineage>
</organism>
<dbReference type="AlphaFoldDB" id="A0AAD5ML76"/>
<comment type="caution">
    <text evidence="2">The sequence shown here is derived from an EMBL/GenBank/DDBJ whole genome shotgun (WGS) entry which is preliminary data.</text>
</comment>
<proteinExistence type="predicted"/>
<reference evidence="2" key="1">
    <citation type="submission" date="2021-06" db="EMBL/GenBank/DDBJ databases">
        <title>Parelaphostrongylus tenuis whole genome reference sequence.</title>
        <authorList>
            <person name="Garwood T.J."/>
            <person name="Larsen P.A."/>
            <person name="Fountain-Jones N.M."/>
            <person name="Garbe J.R."/>
            <person name="Macchietto M.G."/>
            <person name="Kania S.A."/>
            <person name="Gerhold R.W."/>
            <person name="Richards J.E."/>
            <person name="Wolf T.M."/>
        </authorList>
    </citation>
    <scope>NUCLEOTIDE SEQUENCE</scope>
    <source>
        <strain evidence="2">MNPRO001-30</strain>
        <tissue evidence="2">Meninges</tissue>
    </source>
</reference>
<dbReference type="Pfam" id="PF05867">
    <property type="entry name" value="DUF851"/>
    <property type="match status" value="1"/>
</dbReference>
<evidence type="ECO:0000256" key="1">
    <source>
        <dbReference type="SAM" id="MobiDB-lite"/>
    </source>
</evidence>
<evidence type="ECO:0000313" key="2">
    <source>
        <dbReference type="EMBL" id="KAJ1358718.1"/>
    </source>
</evidence>
<name>A0AAD5ML76_PARTN</name>
<accession>A0AAD5ML76</accession>
<feature type="non-terminal residue" evidence="2">
    <location>
        <position position="1"/>
    </location>
</feature>
<sequence>TLKRTLEQRKHAEPSGIPLNMKNLKDERDPGKTKWWRNCNRVAGRLRNLSGKVSHKVKTFFSRPVRESTTRKLISRIEARRRAQNDNTRTRRESRFGQRAISRPRNRSLERLRNGPDQLANPCTSGAPVLLPAFLRYKGLILSATNLQPVDVSVAEENCSNREESAEHVNDNGNAVIVNGLPYWITADDPLLIDQEDSDTDDELPLNADIVLDVHKGNIELDAMPATAVTLDPFDDLHRLQEKDKVFFTKAILFGNSVRNMINSSG</sequence>
<keyword evidence="3" id="KW-1185">Reference proteome</keyword>
<dbReference type="Proteomes" id="UP001196413">
    <property type="component" value="Unassembled WGS sequence"/>
</dbReference>
<feature type="compositionally biased region" description="Basic and acidic residues" evidence="1">
    <location>
        <begin position="81"/>
        <end position="96"/>
    </location>
</feature>
<dbReference type="EMBL" id="JAHQIW010003440">
    <property type="protein sequence ID" value="KAJ1358718.1"/>
    <property type="molecule type" value="Genomic_DNA"/>
</dbReference>